<feature type="compositionally biased region" description="Polar residues" evidence="1">
    <location>
        <begin position="1"/>
        <end position="36"/>
    </location>
</feature>
<feature type="region of interest" description="Disordered" evidence="1">
    <location>
        <begin position="1"/>
        <end position="99"/>
    </location>
</feature>
<accession>A0AAU9Y506</accession>
<gene>
    <name evidence="2" type="ORF">PMEA_00009366</name>
</gene>
<evidence type="ECO:0000313" key="2">
    <source>
        <dbReference type="EMBL" id="CAH3168667.1"/>
    </source>
</evidence>
<feature type="compositionally biased region" description="Polar residues" evidence="1">
    <location>
        <begin position="77"/>
        <end position="99"/>
    </location>
</feature>
<evidence type="ECO:0000256" key="1">
    <source>
        <dbReference type="SAM" id="MobiDB-lite"/>
    </source>
</evidence>
<name>A0AAU9Y506_9CNID</name>
<sequence length="215" mass="22859">MPSKPTSNSTKRTPSSQGSKEPTTPPSRAQEPTTPSRAEKPTTPSRAEKPTTPSRAQEPTTPSQAQVAATPPPSGAQVPTTLSSTAQVSSVGPTSQEGKCNSAKLKRELSCIACNACIKGIASDGMITCQNCQMTTLEENCSHKLVAQLMILTAKGKVQSYTCFNDALQSFLASSNTNLTIDTIDLDELKKLLRTSPAKQMIIDDSTKTITQFLL</sequence>
<organism evidence="2 3">
    <name type="scientific">Pocillopora meandrina</name>
    <dbReference type="NCBI Taxonomy" id="46732"/>
    <lineage>
        <taxon>Eukaryota</taxon>
        <taxon>Metazoa</taxon>
        <taxon>Cnidaria</taxon>
        <taxon>Anthozoa</taxon>
        <taxon>Hexacorallia</taxon>
        <taxon>Scleractinia</taxon>
        <taxon>Astrocoeniina</taxon>
        <taxon>Pocilloporidae</taxon>
        <taxon>Pocillopora</taxon>
    </lineage>
</organism>
<dbReference type="EMBL" id="CALNXJ010000186">
    <property type="protein sequence ID" value="CAH3168667.1"/>
    <property type="molecule type" value="Genomic_DNA"/>
</dbReference>
<dbReference type="Proteomes" id="UP001159428">
    <property type="component" value="Unassembled WGS sequence"/>
</dbReference>
<comment type="caution">
    <text evidence="2">The sequence shown here is derived from an EMBL/GenBank/DDBJ whole genome shotgun (WGS) entry which is preliminary data.</text>
</comment>
<dbReference type="AlphaFoldDB" id="A0AAU9Y506"/>
<feature type="compositionally biased region" description="Polar residues" evidence="1">
    <location>
        <begin position="51"/>
        <end position="67"/>
    </location>
</feature>
<protein>
    <submittedName>
        <fullName evidence="2">Uncharacterized protein</fullName>
    </submittedName>
</protein>
<reference evidence="2 3" key="1">
    <citation type="submission" date="2022-05" db="EMBL/GenBank/DDBJ databases">
        <authorList>
            <consortium name="Genoscope - CEA"/>
            <person name="William W."/>
        </authorList>
    </citation>
    <scope>NUCLEOTIDE SEQUENCE [LARGE SCALE GENOMIC DNA]</scope>
</reference>
<keyword evidence="3" id="KW-1185">Reference proteome</keyword>
<evidence type="ECO:0000313" key="3">
    <source>
        <dbReference type="Proteomes" id="UP001159428"/>
    </source>
</evidence>
<proteinExistence type="predicted"/>